<protein>
    <submittedName>
        <fullName evidence="6">Uncharacterized protein</fullName>
    </submittedName>
</protein>
<dbReference type="PANTHER" id="PTHR33191">
    <property type="entry name" value="RIPENING-RELATED PROTEIN 2-RELATED"/>
    <property type="match status" value="1"/>
</dbReference>
<evidence type="ECO:0000313" key="7">
    <source>
        <dbReference type="Proteomes" id="UP001454036"/>
    </source>
</evidence>
<reference evidence="6 7" key="1">
    <citation type="submission" date="2024-01" db="EMBL/GenBank/DDBJ databases">
        <title>The complete chloroplast genome sequence of Lithospermum erythrorhizon: insights into the phylogenetic relationship among Boraginaceae species and the maternal lineages of purple gromwells.</title>
        <authorList>
            <person name="Okada T."/>
            <person name="Watanabe K."/>
        </authorList>
    </citation>
    <scope>NUCLEOTIDE SEQUENCE [LARGE SCALE GENOMIC DNA]</scope>
</reference>
<evidence type="ECO:0000256" key="4">
    <source>
        <dbReference type="ARBA" id="ARBA00022729"/>
    </source>
</evidence>
<dbReference type="SUPFAM" id="SSF50685">
    <property type="entry name" value="Barwin-like endoglucanases"/>
    <property type="match status" value="1"/>
</dbReference>
<dbReference type="Pfam" id="PF24300">
    <property type="entry name" value="KWL1"/>
    <property type="match status" value="1"/>
</dbReference>
<name>A0AAV3QJ74_LITER</name>
<dbReference type="PANTHER" id="PTHR33191:SF77">
    <property type="entry name" value="RIPENING-RELATED PROTEIN 1"/>
    <property type="match status" value="1"/>
</dbReference>
<sequence length="142" mass="15788">MENFISKTSFLVFLIVLSYSLQSKSLSCSSSGTITGTTPPAGHCNIENDSDCCNQGQDRLHYLYMVVQWRLKMPKNIRITANGKRVDAMVVDECDSSMGCDSSDHDYQPLCRNNIVDGSKAVWEALGVDPNQDELNISWTDV</sequence>
<comment type="subcellular location">
    <subcellularLocation>
        <location evidence="1">Secreted</location>
    </subcellularLocation>
</comment>
<dbReference type="GO" id="GO:0005576">
    <property type="term" value="C:extracellular region"/>
    <property type="evidence" value="ECO:0007669"/>
    <property type="project" value="UniProtKB-SubCell"/>
</dbReference>
<evidence type="ECO:0000313" key="6">
    <source>
        <dbReference type="EMBL" id="GAA0163181.1"/>
    </source>
</evidence>
<dbReference type="AlphaFoldDB" id="A0AAV3QJ74"/>
<dbReference type="InterPro" id="IPR039271">
    <property type="entry name" value="Kiwellin-like"/>
</dbReference>
<gene>
    <name evidence="6" type="ORF">LIER_39543</name>
</gene>
<accession>A0AAV3QJ74</accession>
<evidence type="ECO:0000256" key="3">
    <source>
        <dbReference type="ARBA" id="ARBA00022525"/>
    </source>
</evidence>
<feature type="signal peptide" evidence="5">
    <location>
        <begin position="1"/>
        <end position="25"/>
    </location>
</feature>
<evidence type="ECO:0000256" key="5">
    <source>
        <dbReference type="SAM" id="SignalP"/>
    </source>
</evidence>
<keyword evidence="7" id="KW-1185">Reference proteome</keyword>
<dbReference type="EMBL" id="BAABME010021395">
    <property type="protein sequence ID" value="GAA0163181.1"/>
    <property type="molecule type" value="Genomic_DNA"/>
</dbReference>
<dbReference type="InterPro" id="IPR036908">
    <property type="entry name" value="RlpA-like_sf"/>
</dbReference>
<comment type="similarity">
    <text evidence="2">Belongs to the kiwellin family.</text>
</comment>
<keyword evidence="4 5" id="KW-0732">Signal</keyword>
<evidence type="ECO:0000256" key="1">
    <source>
        <dbReference type="ARBA" id="ARBA00004613"/>
    </source>
</evidence>
<keyword evidence="3" id="KW-0964">Secreted</keyword>
<proteinExistence type="inferred from homology"/>
<organism evidence="6 7">
    <name type="scientific">Lithospermum erythrorhizon</name>
    <name type="common">Purple gromwell</name>
    <name type="synonym">Lithospermum officinale var. erythrorhizon</name>
    <dbReference type="NCBI Taxonomy" id="34254"/>
    <lineage>
        <taxon>Eukaryota</taxon>
        <taxon>Viridiplantae</taxon>
        <taxon>Streptophyta</taxon>
        <taxon>Embryophyta</taxon>
        <taxon>Tracheophyta</taxon>
        <taxon>Spermatophyta</taxon>
        <taxon>Magnoliopsida</taxon>
        <taxon>eudicotyledons</taxon>
        <taxon>Gunneridae</taxon>
        <taxon>Pentapetalae</taxon>
        <taxon>asterids</taxon>
        <taxon>lamiids</taxon>
        <taxon>Boraginales</taxon>
        <taxon>Boraginaceae</taxon>
        <taxon>Boraginoideae</taxon>
        <taxon>Lithospermeae</taxon>
        <taxon>Lithospermum</taxon>
    </lineage>
</organism>
<comment type="caution">
    <text evidence="6">The sequence shown here is derived from an EMBL/GenBank/DDBJ whole genome shotgun (WGS) entry which is preliminary data.</text>
</comment>
<evidence type="ECO:0000256" key="2">
    <source>
        <dbReference type="ARBA" id="ARBA00005592"/>
    </source>
</evidence>
<feature type="chain" id="PRO_5043663095" evidence="5">
    <location>
        <begin position="26"/>
        <end position="142"/>
    </location>
</feature>
<dbReference type="Gene3D" id="2.40.40.10">
    <property type="entry name" value="RlpA-like domain"/>
    <property type="match status" value="1"/>
</dbReference>
<dbReference type="Proteomes" id="UP001454036">
    <property type="component" value="Unassembled WGS sequence"/>
</dbReference>